<evidence type="ECO:0000313" key="2">
    <source>
        <dbReference type="EMBL" id="MFC3285953.1"/>
    </source>
</evidence>
<dbReference type="RefSeq" id="WP_386776720.1">
    <property type="nucleotide sequence ID" value="NZ_JBHRUG010000048.1"/>
</dbReference>
<evidence type="ECO:0000256" key="1">
    <source>
        <dbReference type="SAM" id="Phobius"/>
    </source>
</evidence>
<evidence type="ECO:0000313" key="3">
    <source>
        <dbReference type="Proteomes" id="UP001595579"/>
    </source>
</evidence>
<dbReference type="EMBL" id="JBHRUG010000048">
    <property type="protein sequence ID" value="MFC3285953.1"/>
    <property type="molecule type" value="Genomic_DNA"/>
</dbReference>
<proteinExistence type="predicted"/>
<gene>
    <name evidence="2" type="ORF">ACFOEV_20335</name>
</gene>
<keyword evidence="1" id="KW-0812">Transmembrane</keyword>
<dbReference type="PIRSF" id="PIRSF011443">
    <property type="entry name" value="YgjV"/>
    <property type="match status" value="1"/>
</dbReference>
<keyword evidence="3" id="KW-1185">Reference proteome</keyword>
<accession>A0ABV7LVM5</accession>
<reference evidence="3" key="1">
    <citation type="journal article" date="2019" name="Int. J. Syst. Evol. Microbiol.">
        <title>The Global Catalogue of Microorganisms (GCM) 10K type strain sequencing project: providing services to taxonomists for standard genome sequencing and annotation.</title>
        <authorList>
            <consortium name="The Broad Institute Genomics Platform"/>
            <consortium name="The Broad Institute Genome Sequencing Center for Infectious Disease"/>
            <person name="Wu L."/>
            <person name="Ma J."/>
        </authorList>
    </citation>
    <scope>NUCLEOTIDE SEQUENCE [LARGE SCALE GENOMIC DNA]</scope>
    <source>
        <strain evidence="3">CECT 7698</strain>
    </source>
</reference>
<feature type="transmembrane region" description="Helical" evidence="1">
    <location>
        <begin position="78"/>
        <end position="96"/>
    </location>
</feature>
<comment type="caution">
    <text evidence="2">The sequence shown here is derived from an EMBL/GenBank/DDBJ whole genome shotgun (WGS) entry which is preliminary data.</text>
</comment>
<organism evidence="2 3">
    <name type="scientific">Litchfieldella rifensis</name>
    <dbReference type="NCBI Taxonomy" id="762643"/>
    <lineage>
        <taxon>Bacteria</taxon>
        <taxon>Pseudomonadati</taxon>
        <taxon>Pseudomonadota</taxon>
        <taxon>Gammaproteobacteria</taxon>
        <taxon>Oceanospirillales</taxon>
        <taxon>Halomonadaceae</taxon>
        <taxon>Litchfieldella</taxon>
    </lineage>
</organism>
<sequence length="185" mass="19882">MEEIGLRWLLGQGVSLLALALCLVAFASKRDDRLFVLLLFANVAFATQFALFQSWVAAGISALIVLRIALVRRFPRHRAVMVGVLLATLVVAVLTWSGPRDIPALAAGLLGTYGMFMLRGIPMRIALAAAALCWVASNLLAGSIGGTIAESLIFLTNVVTMLRLRRDARLPTIPDTPMPRDEAAG</sequence>
<feature type="transmembrane region" description="Helical" evidence="1">
    <location>
        <begin position="37"/>
        <end position="66"/>
    </location>
</feature>
<dbReference type="InterPro" id="IPR019629">
    <property type="entry name" value="Uncharacterised_HI1736/YgjV"/>
</dbReference>
<feature type="transmembrane region" description="Helical" evidence="1">
    <location>
        <begin position="102"/>
        <end position="118"/>
    </location>
</feature>
<protein>
    <submittedName>
        <fullName evidence="2">YgjV family protein</fullName>
    </submittedName>
</protein>
<dbReference type="Proteomes" id="UP001595579">
    <property type="component" value="Unassembled WGS sequence"/>
</dbReference>
<keyword evidence="1" id="KW-0472">Membrane</keyword>
<dbReference type="Pfam" id="PF10688">
    <property type="entry name" value="Imp-YgjV"/>
    <property type="match status" value="1"/>
</dbReference>
<name>A0ABV7LVM5_9GAMM</name>
<keyword evidence="1" id="KW-1133">Transmembrane helix</keyword>
<dbReference type="InterPro" id="IPR026267">
    <property type="entry name" value="YgjV"/>
</dbReference>